<dbReference type="AlphaFoldDB" id="A0A196SNX9"/>
<dbReference type="InterPro" id="IPR008210">
    <property type="entry name" value="PEP_carboxykinase_N"/>
</dbReference>
<protein>
    <submittedName>
        <fullName evidence="1">Uncharacterized protein</fullName>
    </submittedName>
</protein>
<organism evidence="1 2">
    <name type="scientific">Blastocystis sp. subtype 1 (strain ATCC 50177 / NandII)</name>
    <dbReference type="NCBI Taxonomy" id="478820"/>
    <lineage>
        <taxon>Eukaryota</taxon>
        <taxon>Sar</taxon>
        <taxon>Stramenopiles</taxon>
        <taxon>Bigyra</taxon>
        <taxon>Opalozoa</taxon>
        <taxon>Opalinata</taxon>
        <taxon>Blastocystidae</taxon>
        <taxon>Blastocystis</taxon>
    </lineage>
</organism>
<dbReference type="Gene3D" id="3.40.449.10">
    <property type="entry name" value="Phosphoenolpyruvate Carboxykinase, domain 1"/>
    <property type="match status" value="1"/>
</dbReference>
<dbReference type="EMBL" id="LXWW01000013">
    <property type="protein sequence ID" value="OAO17921.1"/>
    <property type="molecule type" value="Genomic_DNA"/>
</dbReference>
<accession>A0A196SNX9</accession>
<evidence type="ECO:0000313" key="2">
    <source>
        <dbReference type="Proteomes" id="UP000078348"/>
    </source>
</evidence>
<dbReference type="GO" id="GO:0004611">
    <property type="term" value="F:phosphoenolpyruvate carboxykinase activity"/>
    <property type="evidence" value="ECO:0007669"/>
    <property type="project" value="InterPro"/>
</dbReference>
<comment type="caution">
    <text evidence="1">The sequence shown here is derived from an EMBL/GenBank/DDBJ whole genome shotgun (WGS) entry which is preliminary data.</text>
</comment>
<name>A0A196SNX9_BLAHN</name>
<dbReference type="Proteomes" id="UP000078348">
    <property type="component" value="Unassembled WGS sequence"/>
</dbReference>
<proteinExistence type="predicted"/>
<reference evidence="1 2" key="1">
    <citation type="submission" date="2016-05" db="EMBL/GenBank/DDBJ databases">
        <title>Nuclear genome of Blastocystis sp. subtype 1 NandII.</title>
        <authorList>
            <person name="Gentekaki E."/>
            <person name="Curtis B."/>
            <person name="Stairs C."/>
            <person name="Eme L."/>
            <person name="Herman E."/>
            <person name="Klimes V."/>
            <person name="Arias M.C."/>
            <person name="Elias M."/>
            <person name="Hilliou F."/>
            <person name="Klute M."/>
            <person name="Malik S.-B."/>
            <person name="Pightling A."/>
            <person name="Rachubinski R."/>
            <person name="Salas D."/>
            <person name="Schlacht A."/>
            <person name="Suga H."/>
            <person name="Archibald J."/>
            <person name="Ball S.G."/>
            <person name="Clark G."/>
            <person name="Dacks J."/>
            <person name="Van Der Giezen M."/>
            <person name="Tsaousis A."/>
            <person name="Roger A."/>
        </authorList>
    </citation>
    <scope>NUCLEOTIDE SEQUENCE [LARGE SCALE GENOMIC DNA]</scope>
    <source>
        <strain evidence="2">ATCC 50177 / NandII</strain>
    </source>
</reference>
<keyword evidence="2" id="KW-1185">Reference proteome</keyword>
<dbReference type="GO" id="GO:0006094">
    <property type="term" value="P:gluconeogenesis"/>
    <property type="evidence" value="ECO:0007669"/>
    <property type="project" value="InterPro"/>
</dbReference>
<evidence type="ECO:0000313" key="1">
    <source>
        <dbReference type="EMBL" id="OAO17921.1"/>
    </source>
</evidence>
<dbReference type="GO" id="GO:0017076">
    <property type="term" value="F:purine nucleotide binding"/>
    <property type="evidence" value="ECO:0007669"/>
    <property type="project" value="InterPro"/>
</dbReference>
<sequence>MQARFRGVQCLARFVQRQVSPRCAVRLFSAEAAPSQDVYEHISNMKTKDLFQFEPFNEADLVNFPRESEGKDYSLNWALSSEWFTVWGNAYRNPSVELLESKINGDVDGKKNVSCTRHYLPSSEVPVKAGDFGDITDAVKEYLSQVPNLYVEDGAICSGRCAEMRIRSVTNDPVTAMALKNMLHRMPKRDPMTPHPLSVIVARGMPESFTAVGMDAHSKALTVVATGDVPLDRVLAVAEMTKGEAMETARGTVEVTVPATEAGKAPTKVAKKGPMNECVVQSGVLESEDGCVMVCGLGEAAKQAALQKGSLFCSGNAVLTRDGVSRLFGGECCKDANAVQQAVVVNGEAFARVAKDNLMPFPAKVVLGEAVRSDEEAVKAMTKYCGSEEAAAFAVALLKKNGAEFVEH</sequence>
<dbReference type="OrthoDB" id="68755at2759"/>
<gene>
    <name evidence="1" type="ORF">AV274_0379</name>
</gene>
<dbReference type="STRING" id="478820.A0A196SNX9"/>